<dbReference type="InterPro" id="IPR002178">
    <property type="entry name" value="PTS_EIIA_type-2_dom"/>
</dbReference>
<dbReference type="InterPro" id="IPR016152">
    <property type="entry name" value="PTrfase/Anion_transptr"/>
</dbReference>
<dbReference type="eggNOG" id="COG1762">
    <property type="taxonomic scope" value="Bacteria"/>
</dbReference>
<evidence type="ECO:0000313" key="2">
    <source>
        <dbReference type="EMBL" id="AGC41526.1"/>
    </source>
</evidence>
<reference evidence="2 3" key="1">
    <citation type="journal article" date="2013" name="Genome Announc.">
        <title>Complete genome sequence of Myxococcus stipitatus strain DSM 14675, a fruiting myxobacterium.</title>
        <authorList>
            <person name="Huntley S."/>
            <person name="Kneip S."/>
            <person name="Treuner-Lange A."/>
            <person name="Sogaard-Andersen L."/>
        </authorList>
    </citation>
    <scope>NUCLEOTIDE SEQUENCE [LARGE SCALE GENOMIC DNA]</scope>
    <source>
        <strain evidence="3">DSM 14675 / JCM 12634 / Mx s8</strain>
    </source>
</reference>
<dbReference type="PATRIC" id="fig|1278073.3.peg.176"/>
<organism evidence="2 3">
    <name type="scientific">Myxococcus stipitatus (strain DSM 14675 / JCM 12634 / Mx s8)</name>
    <dbReference type="NCBI Taxonomy" id="1278073"/>
    <lineage>
        <taxon>Bacteria</taxon>
        <taxon>Pseudomonadati</taxon>
        <taxon>Myxococcota</taxon>
        <taxon>Myxococcia</taxon>
        <taxon>Myxococcales</taxon>
        <taxon>Cystobacterineae</taxon>
        <taxon>Myxococcaceae</taxon>
        <taxon>Myxococcus</taxon>
    </lineage>
</organism>
<dbReference type="PROSITE" id="PS51094">
    <property type="entry name" value="PTS_EIIA_TYPE_2"/>
    <property type="match status" value="1"/>
</dbReference>
<accession>L7TYD4</accession>
<dbReference type="STRING" id="1278073.MYSTI_00167"/>
<name>L7TYD4_MYXSD</name>
<dbReference type="AlphaFoldDB" id="L7TYD4"/>
<gene>
    <name evidence="2" type="ordered locus">MYSTI_00167</name>
</gene>
<dbReference type="Pfam" id="PF00359">
    <property type="entry name" value="PTS_EIIA_2"/>
    <property type="match status" value="1"/>
</dbReference>
<dbReference type="Proteomes" id="UP000011131">
    <property type="component" value="Chromosome"/>
</dbReference>
<dbReference type="PANTHER" id="PTHR47738:SF1">
    <property type="entry name" value="NITROGEN REGULATORY PROTEIN"/>
    <property type="match status" value="1"/>
</dbReference>
<dbReference type="CDD" id="cd00211">
    <property type="entry name" value="PTS_IIA_fru"/>
    <property type="match status" value="1"/>
</dbReference>
<evidence type="ECO:0000259" key="1">
    <source>
        <dbReference type="PROSITE" id="PS51094"/>
    </source>
</evidence>
<feature type="domain" description="PTS EIIA type-2" evidence="1">
    <location>
        <begin position="9"/>
        <end position="152"/>
    </location>
</feature>
<dbReference type="PANTHER" id="PTHR47738">
    <property type="entry name" value="PTS SYSTEM FRUCTOSE-LIKE EIIA COMPONENT-RELATED"/>
    <property type="match status" value="1"/>
</dbReference>
<dbReference type="HOGENOM" id="CLU_072531_5_0_7"/>
<dbReference type="Gene3D" id="3.40.930.10">
    <property type="entry name" value="Mannitol-specific EII, Chain A"/>
    <property type="match status" value="1"/>
</dbReference>
<dbReference type="GO" id="GO:0030295">
    <property type="term" value="F:protein kinase activator activity"/>
    <property type="evidence" value="ECO:0007669"/>
    <property type="project" value="TreeGrafter"/>
</dbReference>
<dbReference type="EMBL" id="CP004025">
    <property type="protein sequence ID" value="AGC41526.1"/>
    <property type="molecule type" value="Genomic_DNA"/>
</dbReference>
<keyword evidence="3" id="KW-1185">Reference proteome</keyword>
<proteinExistence type="predicted"/>
<dbReference type="InterPro" id="IPR051541">
    <property type="entry name" value="PTS_SugarTrans_NitroReg"/>
</dbReference>
<sequence>MTGMLRWTDYLDAEGVRLSMVAKDRMGVVQELAGLMAARAHVSPRELATHLLAREQLGSTATMGGVAVPHCRVAGVPRIVTCVGLHRQGVDFGDADQGRVHIFVGMVSPPDTAGLHLNVLARIGALLRNARLREALLTAPSTAALRALLLCVEETHVSQGSEPVQARGV</sequence>
<dbReference type="SUPFAM" id="SSF55804">
    <property type="entry name" value="Phoshotransferase/anion transport protein"/>
    <property type="match status" value="1"/>
</dbReference>
<evidence type="ECO:0000313" key="3">
    <source>
        <dbReference type="Proteomes" id="UP000011131"/>
    </source>
</evidence>
<dbReference type="KEGG" id="msd:MYSTI_00167"/>
<protein>
    <submittedName>
        <fullName evidence="2">PTS system transporter subunit IIA</fullName>
    </submittedName>
</protein>